<dbReference type="AlphaFoldDB" id="A0AAD6M1V1"/>
<evidence type="ECO:0000313" key="1">
    <source>
        <dbReference type="EMBL" id="KAJ6977220.1"/>
    </source>
</evidence>
<evidence type="ECO:0000313" key="2">
    <source>
        <dbReference type="Proteomes" id="UP001164929"/>
    </source>
</evidence>
<accession>A0AAD6M1V1</accession>
<comment type="caution">
    <text evidence="1">The sequence shown here is derived from an EMBL/GenBank/DDBJ whole genome shotgun (WGS) entry which is preliminary data.</text>
</comment>
<organism evidence="1 2">
    <name type="scientific">Populus alba x Populus x berolinensis</name>
    <dbReference type="NCBI Taxonomy" id="444605"/>
    <lineage>
        <taxon>Eukaryota</taxon>
        <taxon>Viridiplantae</taxon>
        <taxon>Streptophyta</taxon>
        <taxon>Embryophyta</taxon>
        <taxon>Tracheophyta</taxon>
        <taxon>Spermatophyta</taxon>
        <taxon>Magnoliopsida</taxon>
        <taxon>eudicotyledons</taxon>
        <taxon>Gunneridae</taxon>
        <taxon>Pentapetalae</taxon>
        <taxon>rosids</taxon>
        <taxon>fabids</taxon>
        <taxon>Malpighiales</taxon>
        <taxon>Salicaceae</taxon>
        <taxon>Saliceae</taxon>
        <taxon>Populus</taxon>
    </lineage>
</organism>
<gene>
    <name evidence="1" type="ORF">NC653_029195</name>
</gene>
<keyword evidence="2" id="KW-1185">Reference proteome</keyword>
<dbReference type="EMBL" id="JAQIZT010000012">
    <property type="protein sequence ID" value="KAJ6977220.1"/>
    <property type="molecule type" value="Genomic_DNA"/>
</dbReference>
<reference evidence="1" key="1">
    <citation type="journal article" date="2023" name="Mol. Ecol. Resour.">
        <title>Chromosome-level genome assembly of a triploid poplar Populus alba 'Berolinensis'.</title>
        <authorList>
            <person name="Chen S."/>
            <person name="Yu Y."/>
            <person name="Wang X."/>
            <person name="Wang S."/>
            <person name="Zhang T."/>
            <person name="Zhou Y."/>
            <person name="He R."/>
            <person name="Meng N."/>
            <person name="Wang Y."/>
            <person name="Liu W."/>
            <person name="Liu Z."/>
            <person name="Liu J."/>
            <person name="Guo Q."/>
            <person name="Huang H."/>
            <person name="Sederoff R.R."/>
            <person name="Wang G."/>
            <person name="Qu G."/>
            <person name="Chen S."/>
        </authorList>
    </citation>
    <scope>NUCLEOTIDE SEQUENCE</scope>
    <source>
        <strain evidence="1">SC-2020</strain>
    </source>
</reference>
<name>A0AAD6M1V1_9ROSI</name>
<protein>
    <submittedName>
        <fullName evidence="1">Uncharacterized protein</fullName>
    </submittedName>
</protein>
<dbReference type="Proteomes" id="UP001164929">
    <property type="component" value="Chromosome 12"/>
</dbReference>
<proteinExistence type="predicted"/>
<sequence length="85" mass="9647">MPYGEQSLDPMCAEVEVVAHGWAIICGKKKVRLTFTNENRDQDITFYIQNLSIVPSEPSVIMYVIDDPLQLVDSVEGWETTKSKK</sequence>